<dbReference type="EMBL" id="CM045770">
    <property type="protein sequence ID" value="KAI7992524.1"/>
    <property type="molecule type" value="Genomic_DNA"/>
</dbReference>
<proteinExistence type="predicted"/>
<keyword evidence="2" id="KW-1185">Reference proteome</keyword>
<sequence length="85" mass="9089">MGPPQQLLAPLLHAPPCSSPPPPPISVSHFLCFVHLCLTCLKLQSLSFSLSLSLLFSISPLGFAPSLNQPPSSLRSHPNARLEAH</sequence>
<evidence type="ECO:0000313" key="1">
    <source>
        <dbReference type="EMBL" id="KAI7992524.1"/>
    </source>
</evidence>
<protein>
    <submittedName>
        <fullName evidence="1">Uncharacterized protein</fullName>
    </submittedName>
</protein>
<gene>
    <name evidence="1" type="ORF">LOK49_LG12G00788</name>
</gene>
<dbReference type="Proteomes" id="UP001060215">
    <property type="component" value="Chromosome 13"/>
</dbReference>
<organism evidence="1 2">
    <name type="scientific">Camellia lanceoleosa</name>
    <dbReference type="NCBI Taxonomy" id="1840588"/>
    <lineage>
        <taxon>Eukaryota</taxon>
        <taxon>Viridiplantae</taxon>
        <taxon>Streptophyta</taxon>
        <taxon>Embryophyta</taxon>
        <taxon>Tracheophyta</taxon>
        <taxon>Spermatophyta</taxon>
        <taxon>Magnoliopsida</taxon>
        <taxon>eudicotyledons</taxon>
        <taxon>Gunneridae</taxon>
        <taxon>Pentapetalae</taxon>
        <taxon>asterids</taxon>
        <taxon>Ericales</taxon>
        <taxon>Theaceae</taxon>
        <taxon>Camellia</taxon>
    </lineage>
</organism>
<accession>A0ACC0FVV7</accession>
<name>A0ACC0FVV7_9ERIC</name>
<comment type="caution">
    <text evidence="1">The sequence shown here is derived from an EMBL/GenBank/DDBJ whole genome shotgun (WGS) entry which is preliminary data.</text>
</comment>
<evidence type="ECO:0000313" key="2">
    <source>
        <dbReference type="Proteomes" id="UP001060215"/>
    </source>
</evidence>
<reference evidence="1 2" key="1">
    <citation type="journal article" date="2022" name="Plant J.">
        <title>Chromosome-level genome of Camellia lanceoleosa provides a valuable resource for understanding genome evolution and self-incompatibility.</title>
        <authorList>
            <person name="Gong W."/>
            <person name="Xiao S."/>
            <person name="Wang L."/>
            <person name="Liao Z."/>
            <person name="Chang Y."/>
            <person name="Mo W."/>
            <person name="Hu G."/>
            <person name="Li W."/>
            <person name="Zhao G."/>
            <person name="Zhu H."/>
            <person name="Hu X."/>
            <person name="Ji K."/>
            <person name="Xiang X."/>
            <person name="Song Q."/>
            <person name="Yuan D."/>
            <person name="Jin S."/>
            <person name="Zhang L."/>
        </authorList>
    </citation>
    <scope>NUCLEOTIDE SEQUENCE [LARGE SCALE GENOMIC DNA]</scope>
    <source>
        <strain evidence="1">SQ_2022a</strain>
    </source>
</reference>